<evidence type="ECO:0000256" key="5">
    <source>
        <dbReference type="ARBA" id="ARBA00023136"/>
    </source>
</evidence>
<dbReference type="Gene3D" id="1.10.1450.10">
    <property type="entry name" value="Tetraspanin"/>
    <property type="match status" value="1"/>
</dbReference>
<organism evidence="7 8">
    <name type="scientific">Limulus polyphemus</name>
    <name type="common">Atlantic horseshoe crab</name>
    <dbReference type="NCBI Taxonomy" id="6850"/>
    <lineage>
        <taxon>Eukaryota</taxon>
        <taxon>Metazoa</taxon>
        <taxon>Ecdysozoa</taxon>
        <taxon>Arthropoda</taxon>
        <taxon>Chelicerata</taxon>
        <taxon>Merostomata</taxon>
        <taxon>Xiphosura</taxon>
        <taxon>Limulidae</taxon>
        <taxon>Limulus</taxon>
    </lineage>
</organism>
<evidence type="ECO:0000256" key="3">
    <source>
        <dbReference type="ARBA" id="ARBA00022692"/>
    </source>
</evidence>
<dbReference type="InterPro" id="IPR000301">
    <property type="entry name" value="Tetraspanin_animals"/>
</dbReference>
<evidence type="ECO:0000256" key="2">
    <source>
        <dbReference type="ARBA" id="ARBA00006840"/>
    </source>
</evidence>
<evidence type="ECO:0000256" key="4">
    <source>
        <dbReference type="ARBA" id="ARBA00022989"/>
    </source>
</evidence>
<comment type="similarity">
    <text evidence="2 6">Belongs to the tetraspanin (TM4SF) family.</text>
</comment>
<feature type="transmembrane region" description="Helical" evidence="6">
    <location>
        <begin position="101"/>
        <end position="126"/>
    </location>
</feature>
<accession>A0ABM1BLD9</accession>
<keyword evidence="5 6" id="KW-0472">Membrane</keyword>
<reference evidence="8" key="1">
    <citation type="submission" date="2025-08" db="UniProtKB">
        <authorList>
            <consortium name="RefSeq"/>
        </authorList>
    </citation>
    <scope>IDENTIFICATION</scope>
    <source>
        <tissue evidence="8">Muscle</tissue>
    </source>
</reference>
<evidence type="ECO:0000313" key="8">
    <source>
        <dbReference type="RefSeq" id="XP_013784334.1"/>
    </source>
</evidence>
<feature type="transmembrane region" description="Helical" evidence="6">
    <location>
        <begin position="74"/>
        <end position="94"/>
    </location>
</feature>
<dbReference type="GeneID" id="106468455"/>
<evidence type="ECO:0000313" key="7">
    <source>
        <dbReference type="Proteomes" id="UP000694941"/>
    </source>
</evidence>
<dbReference type="RefSeq" id="XP_013784334.1">
    <property type="nucleotide sequence ID" value="XM_013928880.2"/>
</dbReference>
<name>A0ABM1BLD9_LIMPO</name>
<dbReference type="SUPFAM" id="SSF48652">
    <property type="entry name" value="Tetraspanin"/>
    <property type="match status" value="1"/>
</dbReference>
<dbReference type="PANTHER" id="PTHR19282:SF544">
    <property type="entry name" value="TETRASPANIN"/>
    <property type="match status" value="1"/>
</dbReference>
<gene>
    <name evidence="8" type="primary">LOC106468455</name>
</gene>
<keyword evidence="7" id="KW-1185">Reference proteome</keyword>
<dbReference type="InterPro" id="IPR018499">
    <property type="entry name" value="Tetraspanin/Peripherin"/>
</dbReference>
<keyword evidence="3 6" id="KW-0812">Transmembrane</keyword>
<comment type="subcellular location">
    <subcellularLocation>
        <location evidence="1 6">Membrane</location>
        <topology evidence="1 6">Multi-pass membrane protein</topology>
    </subcellularLocation>
</comment>
<proteinExistence type="inferred from homology"/>
<dbReference type="PRINTS" id="PR00259">
    <property type="entry name" value="TMFOUR"/>
</dbReference>
<dbReference type="PIRSF" id="PIRSF002419">
    <property type="entry name" value="Tetraspanin"/>
    <property type="match status" value="1"/>
</dbReference>
<dbReference type="Pfam" id="PF00335">
    <property type="entry name" value="Tetraspanin"/>
    <property type="match status" value="1"/>
</dbReference>
<dbReference type="Proteomes" id="UP000694941">
    <property type="component" value="Unplaced"/>
</dbReference>
<sequence length="270" mass="30721">MRSLVIIPVTMATYVRTTNEGCCSVSFLKFVLHIFNFIFFLAGCAVLGVGLWTVIDKHHYVNLLTTSTYVATSYILIIAGITVLIVTVIGCIAVRQEDRCLLLIYTFLLLLIFLLEAVAGVIAYVYQEQVISELEISMNGTFTSQYQFDESRTAAIDRLQRKYKCCGALGFEDWHYSRWLKENPEEKRKVPDSCCKTETLSCGVRDHPSNIHDVGCIRALERQIKDHLNILGGVGLGICLVQVFGMILSCCLYMTIRDYIRPKKHYNYER</sequence>
<dbReference type="PANTHER" id="PTHR19282">
    <property type="entry name" value="TETRASPANIN"/>
    <property type="match status" value="1"/>
</dbReference>
<protein>
    <recommendedName>
        <fullName evidence="6">Tetraspanin</fullName>
    </recommendedName>
</protein>
<feature type="transmembrane region" description="Helical" evidence="6">
    <location>
        <begin position="34"/>
        <end position="54"/>
    </location>
</feature>
<dbReference type="CDD" id="cd03155">
    <property type="entry name" value="CD151_like_LEL"/>
    <property type="match status" value="1"/>
</dbReference>
<evidence type="ECO:0000256" key="1">
    <source>
        <dbReference type="ARBA" id="ARBA00004141"/>
    </source>
</evidence>
<dbReference type="InterPro" id="IPR008952">
    <property type="entry name" value="Tetraspanin_EC2_sf"/>
</dbReference>
<keyword evidence="4 6" id="KW-1133">Transmembrane helix</keyword>
<evidence type="ECO:0000256" key="6">
    <source>
        <dbReference type="RuleBase" id="RU361218"/>
    </source>
</evidence>
<feature type="transmembrane region" description="Helical" evidence="6">
    <location>
        <begin position="230"/>
        <end position="256"/>
    </location>
</feature>